<keyword evidence="2" id="KW-1185">Reference proteome</keyword>
<dbReference type="OrthoDB" id="948735at2"/>
<dbReference type="RefSeq" id="WP_111631203.1">
    <property type="nucleotide sequence ID" value="NZ_QLMC01000008.1"/>
</dbReference>
<sequence length="167" mass="18881">MILIIPVKPHVKEFYQSSHVLGSEAISVRRNSRLGEMVAAVFCAYPLQDVDQEDLAPVDFLDPDRLHLQLTFPVRECLVTDDRLLQLGKLLEVIFEFYAIGWCKGRMDIYPSLNGAAERFSDKHQLSEEHYSPDAVRKLVGRATKAADTVYNKLSVRDKKNVASFAG</sequence>
<name>A0A327WU06_LARAB</name>
<dbReference type="EMBL" id="QLMC01000008">
    <property type="protein sequence ID" value="RAJ92230.1"/>
    <property type="molecule type" value="Genomic_DNA"/>
</dbReference>
<proteinExistence type="predicted"/>
<dbReference type="Proteomes" id="UP000248790">
    <property type="component" value="Unassembled WGS sequence"/>
</dbReference>
<reference evidence="1 2" key="1">
    <citation type="submission" date="2018-06" db="EMBL/GenBank/DDBJ databases">
        <title>Genomic Encyclopedia of Archaeal and Bacterial Type Strains, Phase II (KMG-II): from individual species to whole genera.</title>
        <authorList>
            <person name="Goeker M."/>
        </authorList>
    </citation>
    <scope>NUCLEOTIDE SEQUENCE [LARGE SCALE GENOMIC DNA]</scope>
    <source>
        <strain evidence="1 2">DSM 21851</strain>
    </source>
</reference>
<protein>
    <submittedName>
        <fullName evidence="1">Uncharacterized protein</fullName>
    </submittedName>
</protein>
<evidence type="ECO:0000313" key="1">
    <source>
        <dbReference type="EMBL" id="RAJ92230.1"/>
    </source>
</evidence>
<evidence type="ECO:0000313" key="2">
    <source>
        <dbReference type="Proteomes" id="UP000248790"/>
    </source>
</evidence>
<gene>
    <name evidence="1" type="ORF">LX87_05198</name>
</gene>
<accession>A0A327WU06</accession>
<comment type="caution">
    <text evidence="1">The sequence shown here is derived from an EMBL/GenBank/DDBJ whole genome shotgun (WGS) entry which is preliminary data.</text>
</comment>
<organism evidence="1 2">
    <name type="scientific">Larkinella arboricola</name>
    <dbReference type="NCBI Taxonomy" id="643671"/>
    <lineage>
        <taxon>Bacteria</taxon>
        <taxon>Pseudomonadati</taxon>
        <taxon>Bacteroidota</taxon>
        <taxon>Cytophagia</taxon>
        <taxon>Cytophagales</taxon>
        <taxon>Spirosomataceae</taxon>
        <taxon>Larkinella</taxon>
    </lineage>
</organism>
<dbReference type="AlphaFoldDB" id="A0A327WU06"/>